<dbReference type="AlphaFoldDB" id="A0A392RLI5"/>
<evidence type="ECO:0000313" key="1">
    <source>
        <dbReference type="EMBL" id="MCI36944.1"/>
    </source>
</evidence>
<feature type="non-terminal residue" evidence="1">
    <location>
        <position position="99"/>
    </location>
</feature>
<accession>A0A392RLI5</accession>
<proteinExistence type="predicted"/>
<sequence length="99" mass="11222">FHWNKGHFLIEPKEFTYKRTDLSPDEAADYDKLVAYVGTFPANLLEDNEGNPFLDGNGRQRTSAKPIDTKRLLGCKTQADLAAFFRDMTSVQARLRAAK</sequence>
<protein>
    <submittedName>
        <fullName evidence="1">Uncharacterized protein</fullName>
    </submittedName>
</protein>
<evidence type="ECO:0000313" key="2">
    <source>
        <dbReference type="Proteomes" id="UP000265520"/>
    </source>
</evidence>
<organism evidence="1 2">
    <name type="scientific">Trifolium medium</name>
    <dbReference type="NCBI Taxonomy" id="97028"/>
    <lineage>
        <taxon>Eukaryota</taxon>
        <taxon>Viridiplantae</taxon>
        <taxon>Streptophyta</taxon>
        <taxon>Embryophyta</taxon>
        <taxon>Tracheophyta</taxon>
        <taxon>Spermatophyta</taxon>
        <taxon>Magnoliopsida</taxon>
        <taxon>eudicotyledons</taxon>
        <taxon>Gunneridae</taxon>
        <taxon>Pentapetalae</taxon>
        <taxon>rosids</taxon>
        <taxon>fabids</taxon>
        <taxon>Fabales</taxon>
        <taxon>Fabaceae</taxon>
        <taxon>Papilionoideae</taxon>
        <taxon>50 kb inversion clade</taxon>
        <taxon>NPAAA clade</taxon>
        <taxon>Hologalegina</taxon>
        <taxon>IRL clade</taxon>
        <taxon>Trifolieae</taxon>
        <taxon>Trifolium</taxon>
    </lineage>
</organism>
<comment type="caution">
    <text evidence="1">The sequence shown here is derived from an EMBL/GenBank/DDBJ whole genome shotgun (WGS) entry which is preliminary data.</text>
</comment>
<name>A0A392RLI5_9FABA</name>
<dbReference type="Proteomes" id="UP000265520">
    <property type="component" value="Unassembled WGS sequence"/>
</dbReference>
<dbReference type="EMBL" id="LXQA010238936">
    <property type="protein sequence ID" value="MCI36944.1"/>
    <property type="molecule type" value="Genomic_DNA"/>
</dbReference>
<reference evidence="1 2" key="1">
    <citation type="journal article" date="2018" name="Front. Plant Sci.">
        <title>Red Clover (Trifolium pratense) and Zigzag Clover (T. medium) - A Picture of Genomic Similarities and Differences.</title>
        <authorList>
            <person name="Dluhosova J."/>
            <person name="Istvanek J."/>
            <person name="Nedelnik J."/>
            <person name="Repkova J."/>
        </authorList>
    </citation>
    <scope>NUCLEOTIDE SEQUENCE [LARGE SCALE GENOMIC DNA]</scope>
    <source>
        <strain evidence="2">cv. 10/8</strain>
        <tissue evidence="1">Leaf</tissue>
    </source>
</reference>
<feature type="non-terminal residue" evidence="1">
    <location>
        <position position="1"/>
    </location>
</feature>
<keyword evidence="2" id="KW-1185">Reference proteome</keyword>